<keyword evidence="1" id="KW-0472">Membrane</keyword>
<name>A0AAD2D721_EUPCR</name>
<proteinExistence type="predicted"/>
<dbReference type="EMBL" id="CAMPGE010023992">
    <property type="protein sequence ID" value="CAI2381863.1"/>
    <property type="molecule type" value="Genomic_DNA"/>
</dbReference>
<feature type="transmembrane region" description="Helical" evidence="1">
    <location>
        <begin position="66"/>
        <end position="93"/>
    </location>
</feature>
<keyword evidence="1" id="KW-0812">Transmembrane</keyword>
<comment type="caution">
    <text evidence="2">The sequence shown here is derived from an EMBL/GenBank/DDBJ whole genome shotgun (WGS) entry which is preliminary data.</text>
</comment>
<keyword evidence="3" id="KW-1185">Reference proteome</keyword>
<feature type="transmembrane region" description="Helical" evidence="1">
    <location>
        <begin position="145"/>
        <end position="167"/>
    </location>
</feature>
<dbReference type="Proteomes" id="UP001295684">
    <property type="component" value="Unassembled WGS sequence"/>
</dbReference>
<protein>
    <submittedName>
        <fullName evidence="2">Uncharacterized protein</fullName>
    </submittedName>
</protein>
<keyword evidence="1" id="KW-1133">Transmembrane helix</keyword>
<evidence type="ECO:0000256" key="1">
    <source>
        <dbReference type="SAM" id="Phobius"/>
    </source>
</evidence>
<reference evidence="2" key="1">
    <citation type="submission" date="2023-07" db="EMBL/GenBank/DDBJ databases">
        <authorList>
            <consortium name="AG Swart"/>
            <person name="Singh M."/>
            <person name="Singh A."/>
            <person name="Seah K."/>
            <person name="Emmerich C."/>
        </authorList>
    </citation>
    <scope>NUCLEOTIDE SEQUENCE</scope>
    <source>
        <strain evidence="2">DP1</strain>
    </source>
</reference>
<sequence length="186" mass="21698">MEQQVCMVRVKPLQGPWWPDRKHQQTTFEFILEIMTYVVVIVEALTIGFIAIKAMQYLTLEDEEAIALIAVGSIHSIIAIMAAIFMVVLVQYLRDYDSVTLKEFDKVSTIITTWMLEQLFLLIGTALVTYYVIYVIQYYPGFEDMISVLMIILFKFVVITAHYTMFVQIKHHDDPLKYYLVPVQRV</sequence>
<feature type="transmembrane region" description="Helical" evidence="1">
    <location>
        <begin position="114"/>
        <end position="133"/>
    </location>
</feature>
<dbReference type="AlphaFoldDB" id="A0AAD2D721"/>
<organism evidence="2 3">
    <name type="scientific">Euplotes crassus</name>
    <dbReference type="NCBI Taxonomy" id="5936"/>
    <lineage>
        <taxon>Eukaryota</taxon>
        <taxon>Sar</taxon>
        <taxon>Alveolata</taxon>
        <taxon>Ciliophora</taxon>
        <taxon>Intramacronucleata</taxon>
        <taxon>Spirotrichea</taxon>
        <taxon>Hypotrichia</taxon>
        <taxon>Euplotida</taxon>
        <taxon>Euplotidae</taxon>
        <taxon>Moneuplotes</taxon>
    </lineage>
</organism>
<feature type="transmembrane region" description="Helical" evidence="1">
    <location>
        <begin position="30"/>
        <end position="54"/>
    </location>
</feature>
<gene>
    <name evidence="2" type="ORF">ECRASSUSDP1_LOCUS23329</name>
</gene>
<evidence type="ECO:0000313" key="2">
    <source>
        <dbReference type="EMBL" id="CAI2381863.1"/>
    </source>
</evidence>
<evidence type="ECO:0000313" key="3">
    <source>
        <dbReference type="Proteomes" id="UP001295684"/>
    </source>
</evidence>
<accession>A0AAD2D721</accession>